<protein>
    <recommendedName>
        <fullName evidence="3">HNH endonuclease</fullName>
    </recommendedName>
</protein>
<accession>A0A147EYK9</accession>
<dbReference type="RefSeq" id="WP_058623193.1">
    <property type="nucleotide sequence ID" value="NZ_LDRT01000033.1"/>
</dbReference>
<evidence type="ECO:0008006" key="3">
    <source>
        <dbReference type="Google" id="ProtNLM"/>
    </source>
</evidence>
<comment type="caution">
    <text evidence="1">The sequence shown here is derived from an EMBL/GenBank/DDBJ whole genome shotgun (WGS) entry which is preliminary data.</text>
</comment>
<proteinExistence type="predicted"/>
<name>A0A147EYK9_MICTE</name>
<evidence type="ECO:0000313" key="2">
    <source>
        <dbReference type="Proteomes" id="UP000075025"/>
    </source>
</evidence>
<evidence type="ECO:0000313" key="1">
    <source>
        <dbReference type="EMBL" id="KTR95371.1"/>
    </source>
</evidence>
<reference evidence="1 2" key="1">
    <citation type="journal article" date="2016" name="Front. Microbiol.">
        <title>Genomic Resource of Rice Seed Associated Bacteria.</title>
        <authorList>
            <person name="Midha S."/>
            <person name="Bansal K."/>
            <person name="Sharma S."/>
            <person name="Kumar N."/>
            <person name="Patil P.P."/>
            <person name="Chaudhry V."/>
            <person name="Patil P.B."/>
        </authorList>
    </citation>
    <scope>NUCLEOTIDE SEQUENCE [LARGE SCALE GENOMIC DNA]</scope>
    <source>
        <strain evidence="1 2">NS220</strain>
    </source>
</reference>
<dbReference type="AlphaFoldDB" id="A0A147EYK9"/>
<dbReference type="EMBL" id="LDRT01000033">
    <property type="protein sequence ID" value="KTR95371.1"/>
    <property type="molecule type" value="Genomic_DNA"/>
</dbReference>
<dbReference type="Proteomes" id="UP000075025">
    <property type="component" value="Unassembled WGS sequence"/>
</dbReference>
<gene>
    <name evidence="1" type="ORF">NS220_06100</name>
</gene>
<sequence>MAAGEFTAATVRRVFFERDGAACFLCRAPLRFEDRGIGWSMHHRKPRGAGGVKGRGAEVFSSAANALTLCGSGTTGCHGEAEKNRDVALDRGVLISRLGRGPAFDPPQVRVQRNDKTWWLLTESGRAIEVESKSWA</sequence>
<organism evidence="1 2">
    <name type="scientific">Microbacterium testaceum</name>
    <name type="common">Aureobacterium testaceum</name>
    <name type="synonym">Brevibacterium testaceum</name>
    <dbReference type="NCBI Taxonomy" id="2033"/>
    <lineage>
        <taxon>Bacteria</taxon>
        <taxon>Bacillati</taxon>
        <taxon>Actinomycetota</taxon>
        <taxon>Actinomycetes</taxon>
        <taxon>Micrococcales</taxon>
        <taxon>Microbacteriaceae</taxon>
        <taxon>Microbacterium</taxon>
    </lineage>
</organism>
<dbReference type="PATRIC" id="fig|2033.6.peg.2194"/>
<dbReference type="OrthoDB" id="5124189at2"/>